<organism evidence="1 2">
    <name type="scientific">Bacillus cereus</name>
    <dbReference type="NCBI Taxonomy" id="1396"/>
    <lineage>
        <taxon>Bacteria</taxon>
        <taxon>Bacillati</taxon>
        <taxon>Bacillota</taxon>
        <taxon>Bacilli</taxon>
        <taxon>Bacillales</taxon>
        <taxon>Bacillaceae</taxon>
        <taxon>Bacillus</taxon>
        <taxon>Bacillus cereus group</taxon>
    </lineage>
</organism>
<dbReference type="RefSeq" id="WP_065382176.1">
    <property type="nucleotide sequence ID" value="NZ_CP064775.1"/>
</dbReference>
<dbReference type="Proteomes" id="UP000184161">
    <property type="component" value="Unassembled WGS sequence"/>
</dbReference>
<name>A0A9X5VAQ5_BACCE</name>
<evidence type="ECO:0000313" key="2">
    <source>
        <dbReference type="Proteomes" id="UP000184161"/>
    </source>
</evidence>
<evidence type="ECO:0000313" key="1">
    <source>
        <dbReference type="EMBL" id="OJS95040.1"/>
    </source>
</evidence>
<dbReference type="EMBL" id="MLYK01000032">
    <property type="protein sequence ID" value="OJS95040.1"/>
    <property type="molecule type" value="Genomic_DNA"/>
</dbReference>
<reference evidence="1 2" key="1">
    <citation type="submission" date="2016-10" db="EMBL/GenBank/DDBJ databases">
        <title>Draft Genome Sequence of one Bacillus cereus strain isolated from pooled breast milk.</title>
        <authorList>
            <person name="Woudstra C."/>
            <person name="Chamoin A."/>
            <person name="Gentil S."/>
            <person name="Rambeloson T."/>
            <person name="Delannoye S."/>
            <person name="Heinnekine J.A."/>
            <person name="Herbin S."/>
            <person name="Fach P."/>
        </authorList>
    </citation>
    <scope>NUCLEOTIDE SEQUENCE [LARGE SCALE GENOMIC DNA]</scope>
    <source>
        <strain evidence="1 2">16SBCL1279</strain>
    </source>
</reference>
<gene>
    <name evidence="1" type="ORF">BKK64_14885</name>
</gene>
<accession>A0A9X5VAQ5</accession>
<protein>
    <submittedName>
        <fullName evidence="1">Uncharacterized protein</fullName>
    </submittedName>
</protein>
<proteinExistence type="predicted"/>
<comment type="caution">
    <text evidence="1">The sequence shown here is derived from an EMBL/GenBank/DDBJ whole genome shotgun (WGS) entry which is preliminary data.</text>
</comment>
<sequence length="271" mass="31707">MKQDFKDKFPQWVFEEADYTVCMSDDIDSLVGATIIKQVKGWEVEHFYDFNNFYSTNKKDKRKAVGVDIALVNGMTYDNHVTILSNTSKPNIMSANPNIIERVSRENYTDKYAMSTALLLYALYDIPLPSTEDGMLMLMAIDSSYLGYYDKRFKKVQCEWLEKMGMEDMILLQQRHSLTDFVEVKRRYDSSKKIFLNDSGCLETKMNLEGIGKLLELDIILPNKQFEIRKEFTRDKYDLKSGSKYDNQFVNDYYKPFSYALTKTNELNMTV</sequence>
<dbReference type="AlphaFoldDB" id="A0A9X5VAQ5"/>